<evidence type="ECO:0000313" key="2">
    <source>
        <dbReference type="Proteomes" id="UP001139971"/>
    </source>
</evidence>
<name>A0A9X3YLC1_9GAMM</name>
<dbReference type="EMBL" id="JAOVZO020000014">
    <property type="protein sequence ID" value="MDC8012813.1"/>
    <property type="molecule type" value="Genomic_DNA"/>
</dbReference>
<proteinExistence type="predicted"/>
<dbReference type="Proteomes" id="UP001139971">
    <property type="component" value="Unassembled WGS sequence"/>
</dbReference>
<sequence length="128" mass="14080">MTGSAIPDDLRRFVLSNALTVPDVEALLIFRAARTVGHDATRVASRLYVSIPRAEQALAKLCDLGAIAAEGDDGTFVYAPRSSDIGKVLDRLEDYYSRHLVEVTQLIHSTETKAAQDFADAFRVRKET</sequence>
<comment type="caution">
    <text evidence="1">The sequence shown here is derived from an EMBL/GenBank/DDBJ whole genome shotgun (WGS) entry which is preliminary data.</text>
</comment>
<accession>A0A9X3YLC1</accession>
<evidence type="ECO:0000313" key="1">
    <source>
        <dbReference type="EMBL" id="MDC8012813.1"/>
    </source>
</evidence>
<dbReference type="RefSeq" id="WP_263545232.1">
    <property type="nucleotide sequence ID" value="NZ_JAOVZO020000014.1"/>
</dbReference>
<dbReference type="AlphaFoldDB" id="A0A9X3YLC1"/>
<reference evidence="1" key="1">
    <citation type="submission" date="2023-02" db="EMBL/GenBank/DDBJ databases">
        <title>Tahibacter soli sp. nov. isolated from soil.</title>
        <authorList>
            <person name="Baek J.H."/>
            <person name="Lee J.K."/>
            <person name="Choi D.G."/>
            <person name="Jeon C.O."/>
        </authorList>
    </citation>
    <scope>NUCLEOTIDE SEQUENCE</scope>
    <source>
        <strain evidence="1">BL</strain>
    </source>
</reference>
<gene>
    <name evidence="1" type="ORF">OD750_009680</name>
</gene>
<organism evidence="1 2">
    <name type="scientific">Tahibacter soli</name>
    <dbReference type="NCBI Taxonomy" id="2983605"/>
    <lineage>
        <taxon>Bacteria</taxon>
        <taxon>Pseudomonadati</taxon>
        <taxon>Pseudomonadota</taxon>
        <taxon>Gammaproteobacteria</taxon>
        <taxon>Lysobacterales</taxon>
        <taxon>Rhodanobacteraceae</taxon>
        <taxon>Tahibacter</taxon>
    </lineage>
</organism>
<keyword evidence="2" id="KW-1185">Reference proteome</keyword>
<protein>
    <submittedName>
        <fullName evidence="1">Uncharacterized protein</fullName>
    </submittedName>
</protein>